<proteinExistence type="predicted"/>
<evidence type="ECO:0000313" key="1">
    <source>
        <dbReference type="EMBL" id="MBA8886700.1"/>
    </source>
</evidence>
<keyword evidence="2" id="KW-1185">Reference proteome</keyword>
<evidence type="ECO:0000313" key="2">
    <source>
        <dbReference type="Proteomes" id="UP000550401"/>
    </source>
</evidence>
<sequence>MSVERFPLAIAAGGFQTQFVLKVAYPATPALDFYRSHFGSAWTRCEWSGPDWQRFSAMHEQQLANVHQQLYMWVNREERRTIMLSMRYYSAQVSDRVPDNDEQHIMLVENLAADVDATIQALNLKCPG</sequence>
<reference evidence="1 2" key="1">
    <citation type="submission" date="2020-07" db="EMBL/GenBank/DDBJ databases">
        <title>Genomic Encyclopedia of Type Strains, Phase IV (KMG-V): Genome sequencing to study the core and pangenomes of soil and plant-associated prokaryotes.</title>
        <authorList>
            <person name="Whitman W."/>
        </authorList>
    </citation>
    <scope>NUCLEOTIDE SEQUENCE [LARGE SCALE GENOMIC DNA]</scope>
    <source>
        <strain evidence="1 2">RH2WT43</strain>
    </source>
</reference>
<dbReference type="RefSeq" id="WP_182529754.1">
    <property type="nucleotide sequence ID" value="NZ_JACGXL010000001.1"/>
</dbReference>
<accession>A0A839F0Q0</accession>
<dbReference type="EMBL" id="JACGXL010000001">
    <property type="protein sequence ID" value="MBA8886700.1"/>
    <property type="molecule type" value="Genomic_DNA"/>
</dbReference>
<organism evidence="1 2">
    <name type="scientific">Dokdonella fugitiva</name>
    <dbReference type="NCBI Taxonomy" id="328517"/>
    <lineage>
        <taxon>Bacteria</taxon>
        <taxon>Pseudomonadati</taxon>
        <taxon>Pseudomonadota</taxon>
        <taxon>Gammaproteobacteria</taxon>
        <taxon>Lysobacterales</taxon>
        <taxon>Rhodanobacteraceae</taxon>
        <taxon>Dokdonella</taxon>
    </lineage>
</organism>
<dbReference type="AlphaFoldDB" id="A0A839F0Q0"/>
<name>A0A839F0Q0_9GAMM</name>
<protein>
    <submittedName>
        <fullName evidence="1">Uncharacterized protein</fullName>
    </submittedName>
</protein>
<gene>
    <name evidence="1" type="ORF">FHW12_000891</name>
</gene>
<comment type="caution">
    <text evidence="1">The sequence shown here is derived from an EMBL/GenBank/DDBJ whole genome shotgun (WGS) entry which is preliminary data.</text>
</comment>
<dbReference type="Proteomes" id="UP000550401">
    <property type="component" value="Unassembled WGS sequence"/>
</dbReference>